<feature type="compositionally biased region" description="Low complexity" evidence="2">
    <location>
        <begin position="116"/>
        <end position="132"/>
    </location>
</feature>
<dbReference type="InterPro" id="IPR020846">
    <property type="entry name" value="MFS_dom"/>
</dbReference>
<feature type="transmembrane region" description="Helical" evidence="3">
    <location>
        <begin position="145"/>
        <end position="172"/>
    </location>
</feature>
<feature type="region of interest" description="Disordered" evidence="2">
    <location>
        <begin position="334"/>
        <end position="363"/>
    </location>
</feature>
<feature type="transmembrane region" description="Helical" evidence="3">
    <location>
        <begin position="301"/>
        <end position="322"/>
    </location>
</feature>
<dbReference type="FunFam" id="1.20.1250.20:FF:000505">
    <property type="entry name" value="Predicted protein"/>
    <property type="match status" value="1"/>
</dbReference>
<feature type="transmembrane region" description="Helical" evidence="3">
    <location>
        <begin position="728"/>
        <end position="750"/>
    </location>
</feature>
<feature type="compositionally biased region" description="Basic residues" evidence="2">
    <location>
        <begin position="338"/>
        <end position="350"/>
    </location>
</feature>
<reference evidence="5 6" key="1">
    <citation type="journal article" date="2023" name="Insect Mol. Biol.">
        <title>Genome sequencing provides insights into the evolution of gene families encoding plant cell wall-degrading enzymes in longhorned beetles.</title>
        <authorList>
            <person name="Shin N.R."/>
            <person name="Okamura Y."/>
            <person name="Kirsch R."/>
            <person name="Pauchet Y."/>
        </authorList>
    </citation>
    <scope>NUCLEOTIDE SEQUENCE [LARGE SCALE GENOMIC DNA]</scope>
    <source>
        <strain evidence="5">EAD_L_NR</strain>
    </source>
</reference>
<dbReference type="Proteomes" id="UP001159042">
    <property type="component" value="Unassembled WGS sequence"/>
</dbReference>
<dbReference type="InterPro" id="IPR036259">
    <property type="entry name" value="MFS_trans_sf"/>
</dbReference>
<evidence type="ECO:0000256" key="2">
    <source>
        <dbReference type="SAM" id="MobiDB-lite"/>
    </source>
</evidence>
<comment type="caution">
    <text evidence="5">The sequence shown here is derived from an EMBL/GenBank/DDBJ whole genome shotgun (WGS) entry which is preliminary data.</text>
</comment>
<dbReference type="InterPro" id="IPR050327">
    <property type="entry name" value="Proton-linked_MCT"/>
</dbReference>
<dbReference type="AlphaFoldDB" id="A0AAV8WAE4"/>
<evidence type="ECO:0000256" key="1">
    <source>
        <dbReference type="ARBA" id="ARBA00004141"/>
    </source>
</evidence>
<dbReference type="PANTHER" id="PTHR11360:SF260">
    <property type="entry name" value="MFS DOMAIN-CONTAINING PROTEIN"/>
    <property type="match status" value="1"/>
</dbReference>
<sequence length="812" mass="89742">MKEDVWIVVVIAKRAPPLLQNGDLVKKRDGSPLLEKVASPKRSSLELILNEKNTKKKLRINALYDNDVDSESETLLRKNLLIGGNKDEEEKPVLRVQFNSDNNSDSSILKEPCPSPSSISSSSGSSSSSSESLDISEARPPDGGWGWVVVLASFIVNLIADGITFSFGVIFVEFLKYFGENRGTTAWIGGLFMAMPLLSGPIASFLTDRYGCRKVTIFGAILASIGFIISSTANSMTVLCITFGILAGFGLSLCYVASVVIVAYYFDKKRSFATGLAVCGSGIGTFIFAPLIQLLLDEYGWRGTTLILAGLFLNLVVCGALMRDLPWTSEKQKSLAKERKRTRHLKRRNKQSSSAESFSVSNSTNTASVLQPIVEEQKEEESEELSDRLCSSLVNLPTYVRNGEKVPIEVLELLATHKNVYNVLMANYPNLLAPSRSFSDPSKLHEGFLSSKHAQTQLQLSPPNNVKSHNEDEAYLWWLKHNQLEPPRMNNQKKIPPAYLRDLRIHRLSVTYRGAMLNINRYRLRASSCPDIYRNSMTTIAKEKVQWYAGLWDFWDLLVDMFDFSHFADPKFLIFALSNFLLYTWYDVPYVYLTDNAIKNGETQDRASILVSIIGIINMVGEIILGWAGDRAWANASVIYAVCMGLCGGIIALVPLIRDYEILCVVSGAFGFFIAANYSLTCIILVELITLDRFTNAYGLLLLVQGVANLIGPPLGGWLCDITGTYDLSFYLAGLFIALSGLMLIVLPVIKRYKKLVKCLQASSESSVNESCTKKPSFPDLVPTGEDQNSGAATEGRGTSCENPKVDKSSPV</sequence>
<gene>
    <name evidence="5" type="ORF">NQ315_001706</name>
</gene>
<comment type="subcellular location">
    <subcellularLocation>
        <location evidence="1">Membrane</location>
        <topology evidence="1">Multi-pass membrane protein</topology>
    </subcellularLocation>
</comment>
<organism evidence="5 6">
    <name type="scientific">Exocentrus adspersus</name>
    <dbReference type="NCBI Taxonomy" id="1586481"/>
    <lineage>
        <taxon>Eukaryota</taxon>
        <taxon>Metazoa</taxon>
        <taxon>Ecdysozoa</taxon>
        <taxon>Arthropoda</taxon>
        <taxon>Hexapoda</taxon>
        <taxon>Insecta</taxon>
        <taxon>Pterygota</taxon>
        <taxon>Neoptera</taxon>
        <taxon>Endopterygota</taxon>
        <taxon>Coleoptera</taxon>
        <taxon>Polyphaga</taxon>
        <taxon>Cucujiformia</taxon>
        <taxon>Chrysomeloidea</taxon>
        <taxon>Cerambycidae</taxon>
        <taxon>Lamiinae</taxon>
        <taxon>Acanthocinini</taxon>
        <taxon>Exocentrus</taxon>
    </lineage>
</organism>
<dbReference type="Pfam" id="PF07690">
    <property type="entry name" value="MFS_1"/>
    <property type="match status" value="2"/>
</dbReference>
<keyword evidence="3" id="KW-0812">Transmembrane</keyword>
<feature type="transmembrane region" description="Helical" evidence="3">
    <location>
        <begin position="184"/>
        <end position="203"/>
    </location>
</feature>
<dbReference type="PROSITE" id="PS50850">
    <property type="entry name" value="MFS"/>
    <property type="match status" value="1"/>
</dbReference>
<dbReference type="EMBL" id="JANEYG010000005">
    <property type="protein sequence ID" value="KAJ8923152.1"/>
    <property type="molecule type" value="Genomic_DNA"/>
</dbReference>
<evidence type="ECO:0000313" key="5">
    <source>
        <dbReference type="EMBL" id="KAJ8923152.1"/>
    </source>
</evidence>
<dbReference type="GO" id="GO:0016020">
    <property type="term" value="C:membrane"/>
    <property type="evidence" value="ECO:0007669"/>
    <property type="project" value="UniProtKB-SubCell"/>
</dbReference>
<proteinExistence type="predicted"/>
<accession>A0AAV8WAE4</accession>
<dbReference type="SUPFAM" id="SSF103473">
    <property type="entry name" value="MFS general substrate transporter"/>
    <property type="match status" value="1"/>
</dbReference>
<feature type="transmembrane region" description="Helical" evidence="3">
    <location>
        <begin position="606"/>
        <end position="625"/>
    </location>
</feature>
<feature type="domain" description="Major facilitator superfamily (MFS) profile" evidence="4">
    <location>
        <begin position="145"/>
        <end position="752"/>
    </location>
</feature>
<keyword evidence="3" id="KW-1133">Transmembrane helix</keyword>
<feature type="region of interest" description="Disordered" evidence="2">
    <location>
        <begin position="99"/>
        <end position="139"/>
    </location>
</feature>
<keyword evidence="6" id="KW-1185">Reference proteome</keyword>
<evidence type="ECO:0000256" key="3">
    <source>
        <dbReference type="SAM" id="Phobius"/>
    </source>
</evidence>
<feature type="transmembrane region" description="Helical" evidence="3">
    <location>
        <begin position="570"/>
        <end position="586"/>
    </location>
</feature>
<evidence type="ECO:0000313" key="6">
    <source>
        <dbReference type="Proteomes" id="UP001159042"/>
    </source>
</evidence>
<keyword evidence="3" id="KW-0472">Membrane</keyword>
<dbReference type="CDD" id="cd17352">
    <property type="entry name" value="MFS_MCT_SLC16"/>
    <property type="match status" value="1"/>
</dbReference>
<feature type="transmembrane region" description="Helical" evidence="3">
    <location>
        <begin position="669"/>
        <end position="690"/>
    </location>
</feature>
<dbReference type="Gene3D" id="1.20.1250.20">
    <property type="entry name" value="MFS general substrate transporter like domains"/>
    <property type="match status" value="2"/>
</dbReference>
<protein>
    <recommendedName>
        <fullName evidence="4">Major facilitator superfamily (MFS) profile domain-containing protein</fullName>
    </recommendedName>
</protein>
<name>A0AAV8WAE4_9CUCU</name>
<feature type="transmembrane region" description="Helical" evidence="3">
    <location>
        <begin position="245"/>
        <end position="266"/>
    </location>
</feature>
<feature type="transmembrane region" description="Helical" evidence="3">
    <location>
        <begin position="273"/>
        <end position="295"/>
    </location>
</feature>
<feature type="transmembrane region" description="Helical" evidence="3">
    <location>
        <begin position="697"/>
        <end position="716"/>
    </location>
</feature>
<feature type="transmembrane region" description="Helical" evidence="3">
    <location>
        <begin position="637"/>
        <end position="657"/>
    </location>
</feature>
<dbReference type="InterPro" id="IPR011701">
    <property type="entry name" value="MFS"/>
</dbReference>
<feature type="compositionally biased region" description="Low complexity" evidence="2">
    <location>
        <begin position="352"/>
        <end position="363"/>
    </location>
</feature>
<feature type="transmembrane region" description="Helical" evidence="3">
    <location>
        <begin position="215"/>
        <end position="233"/>
    </location>
</feature>
<dbReference type="GO" id="GO:0008028">
    <property type="term" value="F:monocarboxylic acid transmembrane transporter activity"/>
    <property type="evidence" value="ECO:0007669"/>
    <property type="project" value="TreeGrafter"/>
</dbReference>
<dbReference type="PANTHER" id="PTHR11360">
    <property type="entry name" value="MONOCARBOXYLATE TRANSPORTER"/>
    <property type="match status" value="1"/>
</dbReference>
<feature type="region of interest" description="Disordered" evidence="2">
    <location>
        <begin position="769"/>
        <end position="812"/>
    </location>
</feature>
<evidence type="ECO:0000259" key="4">
    <source>
        <dbReference type="PROSITE" id="PS50850"/>
    </source>
</evidence>
<dbReference type="FunFam" id="1.20.1250.20:FF:000727">
    <property type="entry name" value="AGAP001782-PA"/>
    <property type="match status" value="1"/>
</dbReference>